<gene>
    <name evidence="1" type="ordered locus">MCP_1333</name>
</gene>
<protein>
    <recommendedName>
        <fullName evidence="3">DUF1850 domain-containing protein</fullName>
    </recommendedName>
</protein>
<dbReference type="RefSeq" id="WP_012900084.1">
    <property type="nucleotide sequence ID" value="NC_013665.1"/>
</dbReference>
<reference evidence="1 2" key="1">
    <citation type="journal article" date="2007" name="Appl. Environ. Microbiol.">
        <title>Isolation of key methanogens for global methane emission from rice paddy fields: a novel isolate affiliated with the clone cluster rice cluster I.</title>
        <authorList>
            <person name="Sakai S."/>
            <person name="Imachi H."/>
            <person name="Sekiguchi Y."/>
            <person name="Ohashi A."/>
            <person name="Harada H."/>
            <person name="Kamagata Y."/>
        </authorList>
    </citation>
    <scope>NUCLEOTIDE SEQUENCE [LARGE SCALE GENOMIC DNA]</scope>
    <source>
        <strain evidence="2">DSM 17711 / JCM 13418 / NBRC 101707 / SANAE</strain>
    </source>
</reference>
<reference evidence="2" key="3">
    <citation type="journal article" date="2011" name="PLoS ONE">
        <title>Genome sequence of a mesophilic hydrogenotrophic methanogen Methanocella paludicola, the first cultivated representative of the order Methanocellales.</title>
        <authorList>
            <person name="Sakai S."/>
            <person name="Takaki Y."/>
            <person name="Shimamura S."/>
            <person name="Sekine M."/>
            <person name="Tajima T."/>
            <person name="Kosugi H."/>
            <person name="Ichikawa N."/>
            <person name="Tasumi E."/>
            <person name="Hiraki A.T."/>
            <person name="Shimizu A."/>
            <person name="Kato Y."/>
            <person name="Nishiko R."/>
            <person name="Mori K."/>
            <person name="Fujita N."/>
            <person name="Imachi H."/>
            <person name="Takai K."/>
        </authorList>
    </citation>
    <scope>NUCLEOTIDE SEQUENCE [LARGE SCALE GENOMIC DNA]</scope>
    <source>
        <strain evidence="2">DSM 17711 / JCM 13418 / NBRC 101707 / SANAE</strain>
    </source>
</reference>
<proteinExistence type="predicted"/>
<keyword evidence="2" id="KW-1185">Reference proteome</keyword>
<evidence type="ECO:0000313" key="1">
    <source>
        <dbReference type="EMBL" id="BAI61405.1"/>
    </source>
</evidence>
<dbReference type="Proteomes" id="UP000001882">
    <property type="component" value="Chromosome"/>
</dbReference>
<organism evidence="1 2">
    <name type="scientific">Methanocella paludicola (strain DSM 17711 / JCM 13418 / NBRC 101707 / SANAE)</name>
    <dbReference type="NCBI Taxonomy" id="304371"/>
    <lineage>
        <taxon>Archaea</taxon>
        <taxon>Methanobacteriati</taxon>
        <taxon>Methanobacteriota</taxon>
        <taxon>Stenosarchaea group</taxon>
        <taxon>Methanomicrobia</taxon>
        <taxon>Methanocellales</taxon>
        <taxon>Methanocellaceae</taxon>
        <taxon>Methanocella</taxon>
    </lineage>
</organism>
<evidence type="ECO:0000313" key="2">
    <source>
        <dbReference type="Proteomes" id="UP000001882"/>
    </source>
</evidence>
<dbReference type="EMBL" id="AP011532">
    <property type="protein sequence ID" value="BAI61405.1"/>
    <property type="molecule type" value="Genomic_DNA"/>
</dbReference>
<dbReference type="Pfam" id="PF08905">
    <property type="entry name" value="DUF1850"/>
    <property type="match status" value="1"/>
</dbReference>
<sequence>MKNNPVFFLLFLALFALALLLMLPIVMVVNISDIKGSTLIEEPINPGDRISVNYTHSVEKTYVNETYVVDNGGRLALYSAVFESSGAGLPSDASYEIEQGENGQFIIRNYDRTYDEVTYGTGNISRHRVIIDNSEYYIYDKLKENNKFTIKISRDSPINIFILHI</sequence>
<dbReference type="STRING" id="304371.MCP_1333"/>
<dbReference type="KEGG" id="mpd:MCP_1333"/>
<name>D1YY83_METPS</name>
<dbReference type="InterPro" id="IPR015001">
    <property type="entry name" value="DUF1850"/>
</dbReference>
<evidence type="ECO:0008006" key="3">
    <source>
        <dbReference type="Google" id="ProtNLM"/>
    </source>
</evidence>
<dbReference type="AlphaFoldDB" id="D1YY83"/>
<dbReference type="GeneID" id="8681301"/>
<dbReference type="OrthoDB" id="212141at2157"/>
<dbReference type="eggNOG" id="arCOG02990">
    <property type="taxonomic scope" value="Archaea"/>
</dbReference>
<accession>D1YY83</accession>
<reference evidence="1 2" key="2">
    <citation type="journal article" date="2008" name="Int. J. Syst. Evol. Microbiol.">
        <title>Methanocella paludicola gen. nov., sp. nov., a methane-producing archaeon, the first isolate of the lineage 'Rice Cluster I', and proposal of the new archaeal order Methanocellales ord. nov.</title>
        <authorList>
            <person name="Sakai S."/>
            <person name="Imachi H."/>
            <person name="Hanada S."/>
            <person name="Ohashi A."/>
            <person name="Harada H."/>
            <person name="Kamagata Y."/>
        </authorList>
    </citation>
    <scope>NUCLEOTIDE SEQUENCE [LARGE SCALE GENOMIC DNA]</scope>
    <source>
        <strain evidence="2">DSM 17711 / JCM 13418 / NBRC 101707 / SANAE</strain>
    </source>
</reference>
<dbReference type="InParanoid" id="D1YY83"/>